<sequence>MGWQTIKDGFLFIFMFYRIFLIFIFCFFNIITPPFVKVFSNIKF</sequence>
<evidence type="ECO:0000313" key="2">
    <source>
        <dbReference type="EMBL" id="ABX20185.1"/>
    </source>
</evidence>
<organism evidence="2 3">
    <name type="scientific">Salmonella arizonae (strain ATCC BAA-731 / CDC346-86 / RSK2980)</name>
    <dbReference type="NCBI Taxonomy" id="41514"/>
    <lineage>
        <taxon>Bacteria</taxon>
        <taxon>Pseudomonadati</taxon>
        <taxon>Pseudomonadota</taxon>
        <taxon>Gammaproteobacteria</taxon>
        <taxon>Enterobacterales</taxon>
        <taxon>Enterobacteriaceae</taxon>
        <taxon>Salmonella</taxon>
    </lineage>
</organism>
<keyword evidence="1" id="KW-1133">Transmembrane helix</keyword>
<evidence type="ECO:0000256" key="1">
    <source>
        <dbReference type="SAM" id="Phobius"/>
    </source>
</evidence>
<reference evidence="2 3" key="1">
    <citation type="submission" date="2007-11" db="EMBL/GenBank/DDBJ databases">
        <authorList>
            <consortium name="The Salmonella enterica serovar Arizonae Genome Sequencing Project"/>
            <person name="McClelland M."/>
            <person name="Sanderson E.K."/>
            <person name="Porwollik S."/>
            <person name="Spieth J."/>
            <person name="Clifton W.S."/>
            <person name="Fulton R."/>
            <person name="Chunyan W."/>
            <person name="Wollam A."/>
            <person name="Shah N."/>
            <person name="Pepin K."/>
            <person name="Bhonagiri V."/>
            <person name="Nash W."/>
            <person name="Johnson M."/>
            <person name="Thiruvilangam P."/>
            <person name="Wilson R."/>
        </authorList>
    </citation>
    <scope>NUCLEOTIDE SEQUENCE [LARGE SCALE GENOMIC DNA]</scope>
    <source>
        <strain evidence="3">ATCC BAA-731 / CDC346-86 / RSK2980</strain>
    </source>
</reference>
<dbReference type="Proteomes" id="UP000002084">
    <property type="component" value="Chromosome"/>
</dbReference>
<gene>
    <name evidence="2" type="ordered locus">SARI_00239</name>
</gene>
<dbReference type="AlphaFoldDB" id="A9MGS4"/>
<accession>A9MGS4</accession>
<keyword evidence="1" id="KW-0812">Transmembrane</keyword>
<proteinExistence type="predicted"/>
<dbReference type="KEGG" id="ses:SARI_00239"/>
<feature type="transmembrane region" description="Helical" evidence="1">
    <location>
        <begin position="12"/>
        <end position="31"/>
    </location>
</feature>
<keyword evidence="1" id="KW-0472">Membrane</keyword>
<dbReference type="HOGENOM" id="CLU_3221688_0_0_6"/>
<evidence type="ECO:0000313" key="3">
    <source>
        <dbReference type="Proteomes" id="UP000002084"/>
    </source>
</evidence>
<keyword evidence="3" id="KW-1185">Reference proteome</keyword>
<protein>
    <submittedName>
        <fullName evidence="2">Uncharacterized protein</fullName>
    </submittedName>
</protein>
<name>A9MGS4_SALAR</name>
<dbReference type="EMBL" id="CP000880">
    <property type="protein sequence ID" value="ABX20185.1"/>
    <property type="molecule type" value="Genomic_DNA"/>
</dbReference>